<reference evidence="2" key="2">
    <citation type="journal article" date="2023" name="Proc. Natl. Acad. Sci. U.S.A.">
        <title>A global phylogenomic analysis of the shiitake genus Lentinula.</title>
        <authorList>
            <person name="Sierra-Patev S."/>
            <person name="Min B."/>
            <person name="Naranjo-Ortiz M."/>
            <person name="Looney B."/>
            <person name="Konkel Z."/>
            <person name="Slot J.C."/>
            <person name="Sakamoto Y."/>
            <person name="Steenwyk J.L."/>
            <person name="Rokas A."/>
            <person name="Carro J."/>
            <person name="Camarero S."/>
            <person name="Ferreira P."/>
            <person name="Molpeceres G."/>
            <person name="Ruiz-Duenas F.J."/>
            <person name="Serrano A."/>
            <person name="Henrissat B."/>
            <person name="Drula E."/>
            <person name="Hughes K.W."/>
            <person name="Mata J.L."/>
            <person name="Ishikawa N.K."/>
            <person name="Vargas-Isla R."/>
            <person name="Ushijima S."/>
            <person name="Smith C.A."/>
            <person name="Donoghue J."/>
            <person name="Ahrendt S."/>
            <person name="Andreopoulos W."/>
            <person name="He G."/>
            <person name="LaButti K."/>
            <person name="Lipzen A."/>
            <person name="Ng V."/>
            <person name="Riley R."/>
            <person name="Sandor L."/>
            <person name="Barry K."/>
            <person name="Martinez A.T."/>
            <person name="Xiao Y."/>
            <person name="Gibbons J.G."/>
            <person name="Terashima K."/>
            <person name="Grigoriev I.V."/>
            <person name="Hibbett D."/>
        </authorList>
    </citation>
    <scope>NUCLEOTIDE SEQUENCE</scope>
    <source>
        <strain evidence="2">ET3784</strain>
    </source>
</reference>
<reference evidence="2" key="1">
    <citation type="submission" date="2022-08" db="EMBL/GenBank/DDBJ databases">
        <authorList>
            <consortium name="DOE Joint Genome Institute"/>
            <person name="Min B."/>
            <person name="Sierra-Patev S."/>
            <person name="Naranjo-Ortiz M."/>
            <person name="Looney B."/>
            <person name="Konkel Z."/>
            <person name="Slot J.C."/>
            <person name="Sakamoto Y."/>
            <person name="Steenwyk J.L."/>
            <person name="Rokas A."/>
            <person name="Carro J."/>
            <person name="Camarero S."/>
            <person name="Ferreira P."/>
            <person name="Molpeceres G."/>
            <person name="Ruiz-duenas F.J."/>
            <person name="Serrano A."/>
            <person name="Henrissat B."/>
            <person name="Drula E."/>
            <person name="Hughes K.W."/>
            <person name="Mata J.L."/>
            <person name="Ishikawa N.K."/>
            <person name="Vargas-Isla R."/>
            <person name="Ushijima S."/>
            <person name="Smith C.A."/>
            <person name="Ahrendt S."/>
            <person name="Andreopoulos W."/>
            <person name="He G."/>
            <person name="LaButti K."/>
            <person name="Lipzen A."/>
            <person name="Ng V."/>
            <person name="Riley R."/>
            <person name="Sandor L."/>
            <person name="Barry K."/>
            <person name="Martinez A.T."/>
            <person name="Xiao Y."/>
            <person name="Gibbons J.G."/>
            <person name="Terashima K."/>
            <person name="Hibbett D.S."/>
            <person name="Grigoriev I.V."/>
        </authorList>
    </citation>
    <scope>NUCLEOTIDE SEQUENCE</scope>
    <source>
        <strain evidence="2">ET3784</strain>
    </source>
</reference>
<name>A0AA38JCI0_9AGAR</name>
<gene>
    <name evidence="2" type="ORF">DFJ43DRAFT_116902</name>
</gene>
<keyword evidence="1" id="KW-0732">Signal</keyword>
<evidence type="ECO:0000313" key="2">
    <source>
        <dbReference type="EMBL" id="KAJ3710908.1"/>
    </source>
</evidence>
<feature type="chain" id="PRO_5041286019" evidence="1">
    <location>
        <begin position="22"/>
        <end position="94"/>
    </location>
</feature>
<protein>
    <submittedName>
        <fullName evidence="2">Uncharacterized protein</fullName>
    </submittedName>
</protein>
<evidence type="ECO:0000256" key="1">
    <source>
        <dbReference type="SAM" id="SignalP"/>
    </source>
</evidence>
<sequence>MSLETNLYLLQVLMCICFVLSSEFYTQSEHPVASALNPFSAGPDDEGCYLTSRYIELVHLYVDSCWYHISGNVIYQRGYLTVRLKRGDGEHICK</sequence>
<feature type="signal peptide" evidence="1">
    <location>
        <begin position="1"/>
        <end position="21"/>
    </location>
</feature>
<proteinExistence type="predicted"/>
<dbReference type="AlphaFoldDB" id="A0AA38JCI0"/>
<evidence type="ECO:0000313" key="3">
    <source>
        <dbReference type="Proteomes" id="UP001176059"/>
    </source>
</evidence>
<keyword evidence="3" id="KW-1185">Reference proteome</keyword>
<organism evidence="2 3">
    <name type="scientific">Lentinula guzmanii</name>
    <dbReference type="NCBI Taxonomy" id="2804957"/>
    <lineage>
        <taxon>Eukaryota</taxon>
        <taxon>Fungi</taxon>
        <taxon>Dikarya</taxon>
        <taxon>Basidiomycota</taxon>
        <taxon>Agaricomycotina</taxon>
        <taxon>Agaricomycetes</taxon>
        <taxon>Agaricomycetidae</taxon>
        <taxon>Agaricales</taxon>
        <taxon>Marasmiineae</taxon>
        <taxon>Omphalotaceae</taxon>
        <taxon>Lentinula</taxon>
    </lineage>
</organism>
<dbReference type="Proteomes" id="UP001176059">
    <property type="component" value="Unassembled WGS sequence"/>
</dbReference>
<comment type="caution">
    <text evidence="2">The sequence shown here is derived from an EMBL/GenBank/DDBJ whole genome shotgun (WGS) entry which is preliminary data.</text>
</comment>
<dbReference type="EMBL" id="JANVFO010000128">
    <property type="protein sequence ID" value="KAJ3710908.1"/>
    <property type="molecule type" value="Genomic_DNA"/>
</dbReference>
<accession>A0AA38JCI0</accession>